<comment type="caution">
    <text evidence="3">The sequence shown here is derived from an EMBL/GenBank/DDBJ whole genome shotgun (WGS) entry which is preliminary data.</text>
</comment>
<dbReference type="EMBL" id="JADFTS010000007">
    <property type="protein sequence ID" value="KAF9597355.1"/>
    <property type="molecule type" value="Genomic_DNA"/>
</dbReference>
<feature type="repeat" description="PPR" evidence="2">
    <location>
        <begin position="52"/>
        <end position="86"/>
    </location>
</feature>
<dbReference type="Proteomes" id="UP000631114">
    <property type="component" value="Unassembled WGS sequence"/>
</dbReference>
<dbReference type="GO" id="GO:0009451">
    <property type="term" value="P:RNA modification"/>
    <property type="evidence" value="ECO:0007669"/>
    <property type="project" value="InterPro"/>
</dbReference>
<reference evidence="3 4" key="1">
    <citation type="submission" date="2020-10" db="EMBL/GenBank/DDBJ databases">
        <title>The Coptis chinensis genome and diversification of protoberbering-type alkaloids.</title>
        <authorList>
            <person name="Wang B."/>
            <person name="Shu S."/>
            <person name="Song C."/>
            <person name="Liu Y."/>
        </authorList>
    </citation>
    <scope>NUCLEOTIDE SEQUENCE [LARGE SCALE GENOMIC DNA]</scope>
    <source>
        <strain evidence="3">HL-2020</strain>
        <tissue evidence="3">Leaf</tissue>
    </source>
</reference>
<dbReference type="Pfam" id="PF01535">
    <property type="entry name" value="PPR"/>
    <property type="match status" value="1"/>
</dbReference>
<dbReference type="Gene3D" id="1.25.40.10">
    <property type="entry name" value="Tetratricopeptide repeat domain"/>
    <property type="match status" value="2"/>
</dbReference>
<name>A0A835LJQ0_9MAGN</name>
<evidence type="ECO:0000256" key="1">
    <source>
        <dbReference type="ARBA" id="ARBA00022737"/>
    </source>
</evidence>
<dbReference type="NCBIfam" id="TIGR00756">
    <property type="entry name" value="PPR"/>
    <property type="match status" value="1"/>
</dbReference>
<feature type="repeat" description="PPR" evidence="2">
    <location>
        <begin position="154"/>
        <end position="188"/>
    </location>
</feature>
<dbReference type="InterPro" id="IPR046960">
    <property type="entry name" value="PPR_At4g14850-like_plant"/>
</dbReference>
<keyword evidence="1" id="KW-0677">Repeat</keyword>
<dbReference type="AlphaFoldDB" id="A0A835LJQ0"/>
<dbReference type="InterPro" id="IPR011990">
    <property type="entry name" value="TPR-like_helical_dom_sf"/>
</dbReference>
<organism evidence="3 4">
    <name type="scientific">Coptis chinensis</name>
    <dbReference type="NCBI Taxonomy" id="261450"/>
    <lineage>
        <taxon>Eukaryota</taxon>
        <taxon>Viridiplantae</taxon>
        <taxon>Streptophyta</taxon>
        <taxon>Embryophyta</taxon>
        <taxon>Tracheophyta</taxon>
        <taxon>Spermatophyta</taxon>
        <taxon>Magnoliopsida</taxon>
        <taxon>Ranunculales</taxon>
        <taxon>Ranunculaceae</taxon>
        <taxon>Coptidoideae</taxon>
        <taxon>Coptis</taxon>
    </lineage>
</organism>
<dbReference type="PANTHER" id="PTHR47926">
    <property type="entry name" value="PENTATRICOPEPTIDE REPEAT-CONTAINING PROTEIN"/>
    <property type="match status" value="1"/>
</dbReference>
<evidence type="ECO:0008006" key="5">
    <source>
        <dbReference type="Google" id="ProtNLM"/>
    </source>
</evidence>
<dbReference type="InterPro" id="IPR002885">
    <property type="entry name" value="PPR_rpt"/>
</dbReference>
<dbReference type="Pfam" id="PF13041">
    <property type="entry name" value="PPR_2"/>
    <property type="match status" value="2"/>
</dbReference>
<keyword evidence="4" id="KW-1185">Reference proteome</keyword>
<dbReference type="OrthoDB" id="185373at2759"/>
<dbReference type="GO" id="GO:0003723">
    <property type="term" value="F:RNA binding"/>
    <property type="evidence" value="ECO:0007669"/>
    <property type="project" value="InterPro"/>
</dbReference>
<gene>
    <name evidence="3" type="ORF">IFM89_017258</name>
</gene>
<evidence type="ECO:0000256" key="2">
    <source>
        <dbReference type="PROSITE-ProRule" id="PRU00708"/>
    </source>
</evidence>
<proteinExistence type="predicted"/>
<dbReference type="PANTHER" id="PTHR47926:SF359">
    <property type="entry name" value="PENTACOTRIPEPTIDE-REPEAT REGION OF PRORP DOMAIN-CONTAINING PROTEIN"/>
    <property type="match status" value="1"/>
</dbReference>
<sequence length="202" mass="22484">MNQLKQIHTQMILTGLILDGFSVSRLIAFCAISESGCLAHCKRILENTDSPNIYSWNLAIRGYSESSKLEQTILLYKIMLRNGETKPDNYTFPFVLKACAQLAFVQLGFEILGHVLKLGFDSNIYIYNAVLHMLVSCGEVELAGNLFDESCLRDLVSWNTVINGYVRSGRGNEALRVFGEMQEANVMPDEVTMIGVVSSCAN</sequence>
<accession>A0A835LJQ0</accession>
<evidence type="ECO:0000313" key="4">
    <source>
        <dbReference type="Proteomes" id="UP000631114"/>
    </source>
</evidence>
<dbReference type="PROSITE" id="PS51375">
    <property type="entry name" value="PPR"/>
    <property type="match status" value="2"/>
</dbReference>
<evidence type="ECO:0000313" key="3">
    <source>
        <dbReference type="EMBL" id="KAF9597355.1"/>
    </source>
</evidence>
<protein>
    <recommendedName>
        <fullName evidence="5">Pentatricopeptide repeat-containing protein</fullName>
    </recommendedName>
</protein>
<dbReference type="FunFam" id="1.25.40.10:FF:000470">
    <property type="entry name" value="Pentatricopeptide repeat-containing protein At5g66520"/>
    <property type="match status" value="1"/>
</dbReference>